<sequence length="258" mass="30594">MYWRKFTKWLYDIPLGHGVFLKDSYKIEKCLGMGGYGIIYQCTDIHTQKSYVLKQLRPSKTRSNKETLRFHKEVDLMKSFNHQHIPELVDSFTIDDQEYYVMKQIKGLNIEDLLFAQQQTLSELESLKLFSKLLNIIEYLHDHHIFHSDIRPPNIIVMEGEIYLIDFGLAKKVSSEEITELEDRRQDDFFDMGECLLFLLYSNYKGKKNKHRSWLEELSLNKETEGLLKRLLGINEVYQDTQRMRVDLAKAIDSINDK</sequence>
<proteinExistence type="predicted"/>
<evidence type="ECO:0000259" key="2">
    <source>
        <dbReference type="PROSITE" id="PS50011"/>
    </source>
</evidence>
<name>A0ABU0AM12_9BACI</name>
<comment type="caution">
    <text evidence="3">The sequence shown here is derived from an EMBL/GenBank/DDBJ whole genome shotgun (WGS) entry which is preliminary data.</text>
</comment>
<keyword evidence="1" id="KW-0067">ATP-binding</keyword>
<keyword evidence="3" id="KW-0418">Kinase</keyword>
<keyword evidence="1" id="KW-0547">Nucleotide-binding</keyword>
<evidence type="ECO:0000256" key="1">
    <source>
        <dbReference type="PROSITE-ProRule" id="PRU10141"/>
    </source>
</evidence>
<keyword evidence="4" id="KW-1185">Reference proteome</keyword>
<dbReference type="InterPro" id="IPR011009">
    <property type="entry name" value="Kinase-like_dom_sf"/>
</dbReference>
<dbReference type="GO" id="GO:0004674">
    <property type="term" value="F:protein serine/threonine kinase activity"/>
    <property type="evidence" value="ECO:0007669"/>
    <property type="project" value="UniProtKB-EC"/>
</dbReference>
<dbReference type="SUPFAM" id="SSF56112">
    <property type="entry name" value="Protein kinase-like (PK-like)"/>
    <property type="match status" value="1"/>
</dbReference>
<protein>
    <submittedName>
        <fullName evidence="3">Serine/threonine-protein kinase</fullName>
        <ecNumber evidence="3">2.7.11.1</ecNumber>
    </submittedName>
</protein>
<feature type="domain" description="Protein kinase" evidence="2">
    <location>
        <begin position="25"/>
        <end position="258"/>
    </location>
</feature>
<dbReference type="PROSITE" id="PS00107">
    <property type="entry name" value="PROTEIN_KINASE_ATP"/>
    <property type="match status" value="1"/>
</dbReference>
<dbReference type="EC" id="2.7.11.1" evidence="3"/>
<evidence type="ECO:0000313" key="4">
    <source>
        <dbReference type="Proteomes" id="UP001238088"/>
    </source>
</evidence>
<dbReference type="Gene3D" id="1.10.510.10">
    <property type="entry name" value="Transferase(Phosphotransferase) domain 1"/>
    <property type="match status" value="1"/>
</dbReference>
<gene>
    <name evidence="3" type="ORF">J2S17_003664</name>
</gene>
<dbReference type="InterPro" id="IPR000719">
    <property type="entry name" value="Prot_kinase_dom"/>
</dbReference>
<feature type="binding site" evidence="1">
    <location>
        <position position="54"/>
    </location>
    <ligand>
        <name>ATP</name>
        <dbReference type="ChEBI" id="CHEBI:30616"/>
    </ligand>
</feature>
<dbReference type="Proteomes" id="UP001238088">
    <property type="component" value="Unassembled WGS sequence"/>
</dbReference>
<dbReference type="RefSeq" id="WP_307477104.1">
    <property type="nucleotide sequence ID" value="NZ_JAUSUB010000017.1"/>
</dbReference>
<keyword evidence="3" id="KW-0808">Transferase</keyword>
<dbReference type="PROSITE" id="PS50011">
    <property type="entry name" value="PROTEIN_KINASE_DOM"/>
    <property type="match status" value="1"/>
</dbReference>
<organism evidence="3 4">
    <name type="scientific">Cytobacillus purgationiresistens</name>
    <dbReference type="NCBI Taxonomy" id="863449"/>
    <lineage>
        <taxon>Bacteria</taxon>
        <taxon>Bacillati</taxon>
        <taxon>Bacillota</taxon>
        <taxon>Bacilli</taxon>
        <taxon>Bacillales</taxon>
        <taxon>Bacillaceae</taxon>
        <taxon>Cytobacillus</taxon>
    </lineage>
</organism>
<dbReference type="PANTHER" id="PTHR24347">
    <property type="entry name" value="SERINE/THREONINE-PROTEIN KINASE"/>
    <property type="match status" value="1"/>
</dbReference>
<dbReference type="EMBL" id="JAUSUB010000017">
    <property type="protein sequence ID" value="MDQ0271776.1"/>
    <property type="molecule type" value="Genomic_DNA"/>
</dbReference>
<dbReference type="InterPro" id="IPR017441">
    <property type="entry name" value="Protein_kinase_ATP_BS"/>
</dbReference>
<dbReference type="Pfam" id="PF00069">
    <property type="entry name" value="Pkinase"/>
    <property type="match status" value="1"/>
</dbReference>
<reference evidence="3 4" key="1">
    <citation type="submission" date="2023-07" db="EMBL/GenBank/DDBJ databases">
        <title>Genomic Encyclopedia of Type Strains, Phase IV (KMG-IV): sequencing the most valuable type-strain genomes for metagenomic binning, comparative biology and taxonomic classification.</title>
        <authorList>
            <person name="Goeker M."/>
        </authorList>
    </citation>
    <scope>NUCLEOTIDE SEQUENCE [LARGE SCALE GENOMIC DNA]</scope>
    <source>
        <strain evidence="3 4">DSM 23494</strain>
    </source>
</reference>
<evidence type="ECO:0000313" key="3">
    <source>
        <dbReference type="EMBL" id="MDQ0271776.1"/>
    </source>
</evidence>
<accession>A0ABU0AM12</accession>